<dbReference type="OrthoDB" id="296065at2759"/>
<dbReference type="GO" id="GO:0160102">
    <property type="term" value="F:tRNA (guanine(10)-N2)-methyltransferase activity"/>
    <property type="evidence" value="ECO:0007669"/>
    <property type="project" value="UniProtKB-EC"/>
</dbReference>
<feature type="domain" description="Ribosomal RNA large subunit methyltransferase K/L-like methyltransferase" evidence="11">
    <location>
        <begin position="180"/>
        <end position="294"/>
    </location>
</feature>
<evidence type="ECO:0000256" key="1">
    <source>
        <dbReference type="ARBA" id="ARBA00004496"/>
    </source>
</evidence>
<dbReference type="GO" id="GO:0000049">
    <property type="term" value="F:tRNA binding"/>
    <property type="evidence" value="ECO:0007669"/>
    <property type="project" value="UniProtKB-UniRule"/>
</dbReference>
<evidence type="ECO:0000256" key="2">
    <source>
        <dbReference type="ARBA" id="ARBA00022490"/>
    </source>
</evidence>
<dbReference type="GO" id="GO:0008033">
    <property type="term" value="P:tRNA processing"/>
    <property type="evidence" value="ECO:0007669"/>
    <property type="project" value="UniProtKB-UniRule"/>
</dbReference>
<name>A0A6G1KVJ6_9PEZI</name>
<dbReference type="InterPro" id="IPR016691">
    <property type="entry name" value="TRMT11"/>
</dbReference>
<organism evidence="13 14">
    <name type="scientific">Teratosphaeria nubilosa</name>
    <dbReference type="NCBI Taxonomy" id="161662"/>
    <lineage>
        <taxon>Eukaryota</taxon>
        <taxon>Fungi</taxon>
        <taxon>Dikarya</taxon>
        <taxon>Ascomycota</taxon>
        <taxon>Pezizomycotina</taxon>
        <taxon>Dothideomycetes</taxon>
        <taxon>Dothideomycetidae</taxon>
        <taxon>Mycosphaerellales</taxon>
        <taxon>Teratosphaeriaceae</taxon>
        <taxon>Teratosphaeria</taxon>
    </lineage>
</organism>
<evidence type="ECO:0000256" key="3">
    <source>
        <dbReference type="ARBA" id="ARBA00022555"/>
    </source>
</evidence>
<evidence type="ECO:0000256" key="7">
    <source>
        <dbReference type="ARBA" id="ARBA00022694"/>
    </source>
</evidence>
<evidence type="ECO:0000259" key="12">
    <source>
        <dbReference type="Pfam" id="PF25904"/>
    </source>
</evidence>
<evidence type="ECO:0000256" key="10">
    <source>
        <dbReference type="PROSITE-ProRule" id="PRU00959"/>
    </source>
</evidence>
<evidence type="ECO:0000256" key="4">
    <source>
        <dbReference type="ARBA" id="ARBA00022603"/>
    </source>
</evidence>
<accession>A0A6G1KVJ6</accession>
<keyword evidence="3 10" id="KW-0820">tRNA-binding</keyword>
<keyword evidence="8 10" id="KW-0694">RNA-binding</keyword>
<dbReference type="PIRSF" id="PIRSF017259">
    <property type="entry name" value="tRNA_mtfrase_TRM11"/>
    <property type="match status" value="1"/>
</dbReference>
<evidence type="ECO:0000256" key="9">
    <source>
        <dbReference type="ARBA" id="ARBA00066937"/>
    </source>
</evidence>
<dbReference type="SUPFAM" id="SSF53335">
    <property type="entry name" value="S-adenosyl-L-methionine-dependent methyltransferases"/>
    <property type="match status" value="1"/>
</dbReference>
<dbReference type="AlphaFoldDB" id="A0A6G1KVJ6"/>
<keyword evidence="4 10" id="KW-0489">Methyltransferase</keyword>
<dbReference type="Gene3D" id="3.40.50.150">
    <property type="entry name" value="Vaccinia Virus protein VP39"/>
    <property type="match status" value="1"/>
</dbReference>
<keyword evidence="7 10" id="KW-0819">tRNA processing</keyword>
<dbReference type="InterPro" id="IPR000241">
    <property type="entry name" value="RlmKL-like_Mtase"/>
</dbReference>
<dbReference type="GO" id="GO:0043527">
    <property type="term" value="C:tRNA methyltransferase complex"/>
    <property type="evidence" value="ECO:0007669"/>
    <property type="project" value="UniProtKB-ARBA"/>
</dbReference>
<evidence type="ECO:0000256" key="8">
    <source>
        <dbReference type="ARBA" id="ARBA00022884"/>
    </source>
</evidence>
<evidence type="ECO:0000259" key="11">
    <source>
        <dbReference type="Pfam" id="PF01170"/>
    </source>
</evidence>
<protein>
    <recommendedName>
        <fullName evidence="9">tRNA (guanine(10)-N(2))-methyltransferase</fullName>
        <ecNumber evidence="9">2.1.1.214</ecNumber>
    </recommendedName>
</protein>
<evidence type="ECO:0000313" key="13">
    <source>
        <dbReference type="EMBL" id="KAF2764646.1"/>
    </source>
</evidence>
<keyword evidence="14" id="KW-1185">Reference proteome</keyword>
<evidence type="ECO:0000313" key="14">
    <source>
        <dbReference type="Proteomes" id="UP000799436"/>
    </source>
</evidence>
<dbReference type="Pfam" id="PF01170">
    <property type="entry name" value="UPF0020"/>
    <property type="match status" value="1"/>
</dbReference>
<comment type="subcellular location">
    <subcellularLocation>
        <location evidence="1">Cytoplasm</location>
    </subcellularLocation>
</comment>
<evidence type="ECO:0000256" key="6">
    <source>
        <dbReference type="ARBA" id="ARBA00022691"/>
    </source>
</evidence>
<dbReference type="InterPro" id="IPR002052">
    <property type="entry name" value="DNA_methylase_N6_adenine_CS"/>
</dbReference>
<comment type="similarity">
    <text evidence="10">Belongs to the class I-like SAM-binding methyltransferase superfamily. TRM11 methyltransferase family.</text>
</comment>
<dbReference type="PANTHER" id="PTHR13370">
    <property type="entry name" value="RNA METHYLASE-RELATED"/>
    <property type="match status" value="1"/>
</dbReference>
<dbReference type="Proteomes" id="UP000799436">
    <property type="component" value="Unassembled WGS sequence"/>
</dbReference>
<dbReference type="PROSITE" id="PS51627">
    <property type="entry name" value="SAM_MT_TRM11"/>
    <property type="match status" value="1"/>
</dbReference>
<reference evidence="13" key="1">
    <citation type="journal article" date="2020" name="Stud. Mycol.">
        <title>101 Dothideomycetes genomes: a test case for predicting lifestyles and emergence of pathogens.</title>
        <authorList>
            <person name="Haridas S."/>
            <person name="Albert R."/>
            <person name="Binder M."/>
            <person name="Bloem J."/>
            <person name="Labutti K."/>
            <person name="Salamov A."/>
            <person name="Andreopoulos B."/>
            <person name="Baker S."/>
            <person name="Barry K."/>
            <person name="Bills G."/>
            <person name="Bluhm B."/>
            <person name="Cannon C."/>
            <person name="Castanera R."/>
            <person name="Culley D."/>
            <person name="Daum C."/>
            <person name="Ezra D."/>
            <person name="Gonzalez J."/>
            <person name="Henrissat B."/>
            <person name="Kuo A."/>
            <person name="Liang C."/>
            <person name="Lipzen A."/>
            <person name="Lutzoni F."/>
            <person name="Magnuson J."/>
            <person name="Mondo S."/>
            <person name="Nolan M."/>
            <person name="Ohm R."/>
            <person name="Pangilinan J."/>
            <person name="Park H.-J."/>
            <person name="Ramirez L."/>
            <person name="Alfaro M."/>
            <person name="Sun H."/>
            <person name="Tritt A."/>
            <person name="Yoshinaga Y."/>
            <person name="Zwiers L.-H."/>
            <person name="Turgeon B."/>
            <person name="Goodwin S."/>
            <person name="Spatafora J."/>
            <person name="Crous P."/>
            <person name="Grigoriev I."/>
        </authorList>
    </citation>
    <scope>NUCLEOTIDE SEQUENCE</scope>
    <source>
        <strain evidence="13">CBS 116005</strain>
    </source>
</reference>
<keyword evidence="6 10" id="KW-0949">S-adenosyl-L-methionine</keyword>
<dbReference type="GO" id="GO:0032259">
    <property type="term" value="P:methylation"/>
    <property type="evidence" value="ECO:0007669"/>
    <property type="project" value="UniProtKB-UniRule"/>
</dbReference>
<dbReference type="Pfam" id="PF25904">
    <property type="entry name" value="Tmrp11_N"/>
    <property type="match status" value="1"/>
</dbReference>
<dbReference type="InterPro" id="IPR059073">
    <property type="entry name" value="TRMT11_N"/>
</dbReference>
<proteinExistence type="inferred from homology"/>
<dbReference type="InterPro" id="IPR029063">
    <property type="entry name" value="SAM-dependent_MTases_sf"/>
</dbReference>
<feature type="domain" description="tRNA (guanine(10)-N(2))-methyltransferase TRMT11 N-terminal" evidence="12">
    <location>
        <begin position="1"/>
        <end position="170"/>
    </location>
</feature>
<dbReference type="GO" id="GO:0005737">
    <property type="term" value="C:cytoplasm"/>
    <property type="evidence" value="ECO:0007669"/>
    <property type="project" value="UniProtKB-SubCell"/>
</dbReference>
<sequence>MDYLIRFVQQHETFRKAETDAIADLLGLKFAWLRYTDDSPYAVVRFCNIADPTSAARQLLRRSILGTAIYELWGEGVGYETLHADTRRRTKHLWTQYREHSFRFELDSFHGSRSKDEQRNIFESFKYMDFQGPIRMRDPDHQFVVFEESVLNGKAPHRIFFGRLVAESGRKAMNKYNLKKRKYIATTSMDAELSLVTANIAQAAPGTLAYDPFMGTGSFPVACAHFGASVFGSDLDGRSIRGKPGRNVAANFDQYGTSACYIGSFAADITNTPVRDGRILDAIICDPPYGVREGLKVLGSTRVALQEVVYLADGTPAHLQPNYVAPKKPYSFLRMMDDILDFAYERLVDGGRLCMWVPVAGSAESDESDADGKATFCDNVGPERLYKVAEHDVPRHPGLRLVSHCRQDFNKWSRRLLTYSRRKDSEADGEALLAYKTQRLALAAEGDASGTKATADDLNEFRKRYFLGFKGPAIPKEGAKIEADASNQE</sequence>
<keyword evidence="2" id="KW-0963">Cytoplasm</keyword>
<dbReference type="PROSITE" id="PS00092">
    <property type="entry name" value="N6_MTASE"/>
    <property type="match status" value="1"/>
</dbReference>
<dbReference type="PANTHER" id="PTHR13370:SF3">
    <property type="entry name" value="TRNA (GUANINE(10)-N2)-METHYLTRANSFERASE HOMOLOG"/>
    <property type="match status" value="1"/>
</dbReference>
<dbReference type="EC" id="2.1.1.214" evidence="9"/>
<dbReference type="EMBL" id="ML995915">
    <property type="protein sequence ID" value="KAF2764646.1"/>
    <property type="molecule type" value="Genomic_DNA"/>
</dbReference>
<keyword evidence="5 10" id="KW-0808">Transferase</keyword>
<gene>
    <name evidence="13" type="ORF">EJ03DRAFT_18987</name>
</gene>
<evidence type="ECO:0000256" key="5">
    <source>
        <dbReference type="ARBA" id="ARBA00022679"/>
    </source>
</evidence>